<feature type="transmembrane region" description="Helical" evidence="1">
    <location>
        <begin position="67"/>
        <end position="86"/>
    </location>
</feature>
<feature type="transmembrane region" description="Helical" evidence="1">
    <location>
        <begin position="133"/>
        <end position="156"/>
    </location>
</feature>
<keyword evidence="3" id="KW-1185">Reference proteome</keyword>
<feature type="transmembrane region" description="Helical" evidence="1">
    <location>
        <begin position="106"/>
        <end position="127"/>
    </location>
</feature>
<evidence type="ECO:0000313" key="2">
    <source>
        <dbReference type="EMBL" id="RDY66381.1"/>
    </source>
</evidence>
<name>A0A3D8VBK7_9GAMM</name>
<keyword evidence="1" id="KW-1133">Transmembrane helix</keyword>
<evidence type="ECO:0000256" key="1">
    <source>
        <dbReference type="SAM" id="Phobius"/>
    </source>
</evidence>
<dbReference type="AlphaFoldDB" id="A0A3D8VBK7"/>
<comment type="caution">
    <text evidence="2">The sequence shown here is derived from an EMBL/GenBank/DDBJ whole genome shotgun (WGS) entry which is preliminary data.</text>
</comment>
<keyword evidence="1" id="KW-0812">Transmembrane</keyword>
<accession>A0A3D8VBK7</accession>
<reference evidence="2 3" key="1">
    <citation type="submission" date="2018-08" db="EMBL/GenBank/DDBJ databases">
        <title>Lysobacter soli KCTC 22011, whole genome shotgun sequence.</title>
        <authorList>
            <person name="Zhang X."/>
            <person name="Feng G."/>
            <person name="Zhu H."/>
        </authorList>
    </citation>
    <scope>NUCLEOTIDE SEQUENCE [LARGE SCALE GENOMIC DNA]</scope>
    <source>
        <strain evidence="2 3">KCTC 22011</strain>
    </source>
</reference>
<organism evidence="2 3">
    <name type="scientific">Lysobacter soli</name>
    <dbReference type="NCBI Taxonomy" id="453783"/>
    <lineage>
        <taxon>Bacteria</taxon>
        <taxon>Pseudomonadati</taxon>
        <taxon>Pseudomonadota</taxon>
        <taxon>Gammaproteobacteria</taxon>
        <taxon>Lysobacterales</taxon>
        <taxon>Lysobacteraceae</taxon>
        <taxon>Lysobacter</taxon>
    </lineage>
</organism>
<gene>
    <name evidence="2" type="ORF">DX912_14015</name>
</gene>
<dbReference type="Proteomes" id="UP000256829">
    <property type="component" value="Unassembled WGS sequence"/>
</dbReference>
<evidence type="ECO:0000313" key="3">
    <source>
        <dbReference type="Proteomes" id="UP000256829"/>
    </source>
</evidence>
<proteinExistence type="predicted"/>
<dbReference type="EMBL" id="QTJR01000010">
    <property type="protein sequence ID" value="RDY66381.1"/>
    <property type="molecule type" value="Genomic_DNA"/>
</dbReference>
<keyword evidence="1" id="KW-0472">Membrane</keyword>
<dbReference type="RefSeq" id="WP_115843281.1">
    <property type="nucleotide sequence ID" value="NZ_CP183976.1"/>
</dbReference>
<sequence>MGTLNPYQPPVSRLSEALSAELGGDCWRDGKDLVVRPGCTLPGRCIKCNEPAELPLRHARFYWHHPALYLVVFAGLLLYLVIALFVRRRTPVTLGLCARHLRRRRANLAVASVGAMLGLGVIAMGVQRDVLPVTFAGIALMLASLMFGIVGSRLLVVTRIGENYTRFRGAGADFLATLPAFYRTR</sequence>
<protein>
    <submittedName>
        <fullName evidence="2">Uncharacterized protein</fullName>
    </submittedName>
</protein>